<sequence>MSKCKKNSGISPQLIKQFDSKLGQIAEIFPRFDSHFVINSQGEHLLTSKNLDNQKIEMGLLLLSFKEEVSKTNFSFGVNEYSSFHILGDKEMFSCYLIDEFTLGFFSRREINKTKEFVDTSQMDRQMETIIADLRLLLNQMTKKK</sequence>
<dbReference type="Proteomes" id="UP001146793">
    <property type="component" value="Unassembled WGS sequence"/>
</dbReference>
<dbReference type="EMBL" id="JAOAOG010000294">
    <property type="protein sequence ID" value="KAJ6232160.1"/>
    <property type="molecule type" value="Genomic_DNA"/>
</dbReference>
<proteinExistence type="predicted"/>
<reference evidence="1" key="2">
    <citation type="submission" date="2022-08" db="EMBL/GenBank/DDBJ databases">
        <title>Novel sulphate-reducing endosymbionts in the free-living metamonad Anaeramoeba.</title>
        <authorList>
            <person name="Jerlstrom-Hultqvist J."/>
            <person name="Cepicka I."/>
            <person name="Gallot-Lavallee L."/>
            <person name="Salas-Leiva D."/>
            <person name="Curtis B.A."/>
            <person name="Zahonova K."/>
            <person name="Pipaliya S."/>
            <person name="Dacks J."/>
            <person name="Roger A.J."/>
        </authorList>
    </citation>
    <scope>NUCLEOTIDE SEQUENCE</scope>
    <source>
        <strain evidence="1">Busselton2</strain>
    </source>
</reference>
<organism evidence="1 3">
    <name type="scientific">Anaeramoeba flamelloides</name>
    <dbReference type="NCBI Taxonomy" id="1746091"/>
    <lineage>
        <taxon>Eukaryota</taxon>
        <taxon>Metamonada</taxon>
        <taxon>Anaeramoebidae</taxon>
        <taxon>Anaeramoeba</taxon>
    </lineage>
</organism>
<protein>
    <submittedName>
        <fullName evidence="1">Uncharacterized protein</fullName>
    </submittedName>
</protein>
<evidence type="ECO:0000313" key="3">
    <source>
        <dbReference type="Proteomes" id="UP001146793"/>
    </source>
</evidence>
<comment type="caution">
    <text evidence="1">The sequence shown here is derived from an EMBL/GenBank/DDBJ whole genome shotgun (WGS) entry which is preliminary data.</text>
</comment>
<gene>
    <name evidence="1" type="ORF">M0812_26651</name>
    <name evidence="2" type="ORF">M0813_05078</name>
</gene>
<reference evidence="2" key="1">
    <citation type="submission" date="2022-08" db="EMBL/GenBank/DDBJ databases">
        <title>Novel sulfate-reducing endosymbionts in the free-living metamonad Anaeramoeba.</title>
        <authorList>
            <person name="Jerlstrom-Hultqvist J."/>
            <person name="Cepicka I."/>
            <person name="Gallot-Lavallee L."/>
            <person name="Salas-Leiva D."/>
            <person name="Curtis B.A."/>
            <person name="Zahonova K."/>
            <person name="Pipaliya S."/>
            <person name="Dacks J."/>
            <person name="Roger A.J."/>
        </authorList>
    </citation>
    <scope>NUCLEOTIDE SEQUENCE</scope>
    <source>
        <strain evidence="2">Schooner1</strain>
    </source>
</reference>
<keyword evidence="4" id="KW-1185">Reference proteome</keyword>
<evidence type="ECO:0000313" key="4">
    <source>
        <dbReference type="Proteomes" id="UP001150062"/>
    </source>
</evidence>
<evidence type="ECO:0000313" key="1">
    <source>
        <dbReference type="EMBL" id="KAJ3427072.1"/>
    </source>
</evidence>
<dbReference type="Proteomes" id="UP001150062">
    <property type="component" value="Unassembled WGS sequence"/>
</dbReference>
<accession>A0AAV7YEP8</accession>
<name>A0AAV7YEP8_9EUKA</name>
<evidence type="ECO:0000313" key="2">
    <source>
        <dbReference type="EMBL" id="KAJ6232160.1"/>
    </source>
</evidence>
<dbReference type="EMBL" id="JANTQA010000063">
    <property type="protein sequence ID" value="KAJ3427072.1"/>
    <property type="molecule type" value="Genomic_DNA"/>
</dbReference>
<dbReference type="AlphaFoldDB" id="A0AAV7YEP8"/>